<evidence type="ECO:0000256" key="1">
    <source>
        <dbReference type="SAM" id="MobiDB-lite"/>
    </source>
</evidence>
<name>A0A6V8LSM5_9ACTN</name>
<evidence type="ECO:0000313" key="2">
    <source>
        <dbReference type="EMBL" id="GFJ95745.1"/>
    </source>
</evidence>
<sequence length="64" mass="6989">MSTLPEREAVGTLMRHVLELLDGDVATVYRDAGVPDYRPRFSPPSGPWSPPARCRSAPWPAPSA</sequence>
<dbReference type="EMBL" id="BLPG01000002">
    <property type="protein sequence ID" value="GFJ95745.1"/>
    <property type="molecule type" value="Genomic_DNA"/>
</dbReference>
<keyword evidence="3" id="KW-1185">Reference proteome</keyword>
<feature type="region of interest" description="Disordered" evidence="1">
    <location>
        <begin position="39"/>
        <end position="64"/>
    </location>
</feature>
<feature type="compositionally biased region" description="Pro residues" evidence="1">
    <location>
        <begin position="41"/>
        <end position="50"/>
    </location>
</feature>
<protein>
    <submittedName>
        <fullName evidence="2">Uncharacterized protein</fullName>
    </submittedName>
</protein>
<dbReference type="RefSeq" id="WP_246278741.1">
    <property type="nucleotide sequence ID" value="NZ_BLPG01000002.1"/>
</dbReference>
<gene>
    <name evidence="2" type="ORF">Prum_093870</name>
</gene>
<dbReference type="Proteomes" id="UP000482960">
    <property type="component" value="Unassembled WGS sequence"/>
</dbReference>
<reference evidence="2 3" key="1">
    <citation type="submission" date="2020-03" db="EMBL/GenBank/DDBJ databases">
        <title>Whole genome shotgun sequence of Phytohabitans rumicis NBRC 108638.</title>
        <authorList>
            <person name="Komaki H."/>
            <person name="Tamura T."/>
        </authorList>
    </citation>
    <scope>NUCLEOTIDE SEQUENCE [LARGE SCALE GENOMIC DNA]</scope>
    <source>
        <strain evidence="2 3">NBRC 108638</strain>
    </source>
</reference>
<proteinExistence type="predicted"/>
<dbReference type="AlphaFoldDB" id="A0A6V8LSM5"/>
<evidence type="ECO:0000313" key="3">
    <source>
        <dbReference type="Proteomes" id="UP000482960"/>
    </source>
</evidence>
<comment type="caution">
    <text evidence="2">The sequence shown here is derived from an EMBL/GenBank/DDBJ whole genome shotgun (WGS) entry which is preliminary data.</text>
</comment>
<organism evidence="2 3">
    <name type="scientific">Phytohabitans rumicis</name>
    <dbReference type="NCBI Taxonomy" id="1076125"/>
    <lineage>
        <taxon>Bacteria</taxon>
        <taxon>Bacillati</taxon>
        <taxon>Actinomycetota</taxon>
        <taxon>Actinomycetes</taxon>
        <taxon>Micromonosporales</taxon>
        <taxon>Micromonosporaceae</taxon>
    </lineage>
</organism>
<reference evidence="2 3" key="2">
    <citation type="submission" date="2020-03" db="EMBL/GenBank/DDBJ databases">
        <authorList>
            <person name="Ichikawa N."/>
            <person name="Kimura A."/>
            <person name="Kitahashi Y."/>
            <person name="Uohara A."/>
        </authorList>
    </citation>
    <scope>NUCLEOTIDE SEQUENCE [LARGE SCALE GENOMIC DNA]</scope>
    <source>
        <strain evidence="2 3">NBRC 108638</strain>
    </source>
</reference>
<accession>A0A6V8LSM5</accession>